<protein>
    <submittedName>
        <fullName evidence="2">Alpha/beta hydrolase</fullName>
    </submittedName>
</protein>
<dbReference type="InterPro" id="IPR029058">
    <property type="entry name" value="AB_hydrolase_fold"/>
</dbReference>
<keyword evidence="2" id="KW-0378">Hydrolase</keyword>
<dbReference type="Proteomes" id="UP000523196">
    <property type="component" value="Unassembled WGS sequence"/>
</dbReference>
<dbReference type="RefSeq" id="WP_182688626.1">
    <property type="nucleotide sequence ID" value="NZ_JACHTF010000020.1"/>
</dbReference>
<organism evidence="2 3">
    <name type="scientific">Marilutibacter spongiae</name>
    <dbReference type="NCBI Taxonomy" id="2025720"/>
    <lineage>
        <taxon>Bacteria</taxon>
        <taxon>Pseudomonadati</taxon>
        <taxon>Pseudomonadota</taxon>
        <taxon>Gammaproteobacteria</taxon>
        <taxon>Lysobacterales</taxon>
        <taxon>Lysobacteraceae</taxon>
        <taxon>Marilutibacter</taxon>
    </lineage>
</organism>
<evidence type="ECO:0000313" key="2">
    <source>
        <dbReference type="EMBL" id="MBB1061856.1"/>
    </source>
</evidence>
<feature type="chain" id="PRO_5030947133" evidence="1">
    <location>
        <begin position="19"/>
        <end position="217"/>
    </location>
</feature>
<dbReference type="SUPFAM" id="SSF53474">
    <property type="entry name" value="alpha/beta-Hydrolases"/>
    <property type="match status" value="1"/>
</dbReference>
<feature type="signal peptide" evidence="1">
    <location>
        <begin position="1"/>
        <end position="18"/>
    </location>
</feature>
<name>A0A7W3TNZ8_9GAMM</name>
<dbReference type="AlphaFoldDB" id="A0A7W3TNZ8"/>
<proteinExistence type="predicted"/>
<dbReference type="EMBL" id="JACHTF010000020">
    <property type="protein sequence ID" value="MBB1061856.1"/>
    <property type="molecule type" value="Genomic_DNA"/>
</dbReference>
<accession>A0A7W3TNZ8</accession>
<reference evidence="2 3" key="1">
    <citation type="submission" date="2020-08" db="EMBL/GenBank/DDBJ databases">
        <authorList>
            <person name="Xu S."/>
            <person name="Li A."/>
        </authorList>
    </citation>
    <scope>NUCLEOTIDE SEQUENCE [LARGE SCALE GENOMIC DNA]</scope>
    <source>
        <strain evidence="2 3">119BY6-57</strain>
    </source>
</reference>
<comment type="caution">
    <text evidence="2">The sequence shown here is derived from an EMBL/GenBank/DDBJ whole genome shotgun (WGS) entry which is preliminary data.</text>
</comment>
<dbReference type="GO" id="GO:0016787">
    <property type="term" value="F:hydrolase activity"/>
    <property type="evidence" value="ECO:0007669"/>
    <property type="project" value="UniProtKB-KW"/>
</dbReference>
<evidence type="ECO:0000256" key="1">
    <source>
        <dbReference type="SAM" id="SignalP"/>
    </source>
</evidence>
<keyword evidence="3" id="KW-1185">Reference proteome</keyword>
<dbReference type="Gene3D" id="3.40.50.1820">
    <property type="entry name" value="alpha/beta hydrolase"/>
    <property type="match status" value="1"/>
</dbReference>
<sequence length="217" mass="23206">MRTWILLVLTLVAPTAAAAVMTDVPESPDAARVHLIYLHGRIIENAGPTPTDSRFGRYDYPAVLEALSGRGAVVISAQRPPGTEMSRYAGVVVSQVEALIARGVPATRIVVVGFSKGGGIATRVSSFLRRPGVRFVLLAACPMGDVPAHLQFTGRVLSIFEESDELAGSCQPIAEQSRELASFEEIGIATGKRHGAFYTPMPAWVDPVLDWVHADAD</sequence>
<gene>
    <name evidence="2" type="ORF">H4F98_14875</name>
</gene>
<keyword evidence="1" id="KW-0732">Signal</keyword>
<evidence type="ECO:0000313" key="3">
    <source>
        <dbReference type="Proteomes" id="UP000523196"/>
    </source>
</evidence>